<comment type="caution">
    <text evidence="1">The sequence shown here is derived from an EMBL/GenBank/DDBJ whole genome shotgun (WGS) entry which is preliminary data.</text>
</comment>
<dbReference type="Gene3D" id="2.120.10.30">
    <property type="entry name" value="TolB, C-terminal domain"/>
    <property type="match status" value="1"/>
</dbReference>
<dbReference type="EMBL" id="BMNW01000015">
    <property type="protein sequence ID" value="GGM29062.1"/>
    <property type="molecule type" value="Genomic_DNA"/>
</dbReference>
<reference evidence="2" key="1">
    <citation type="journal article" date="2019" name="Int. J. Syst. Evol. Microbiol.">
        <title>The Global Catalogue of Microorganisms (GCM) 10K type strain sequencing project: providing services to taxonomists for standard genome sequencing and annotation.</title>
        <authorList>
            <consortium name="The Broad Institute Genomics Platform"/>
            <consortium name="The Broad Institute Genome Sequencing Center for Infectious Disease"/>
            <person name="Wu L."/>
            <person name="Ma J."/>
        </authorList>
    </citation>
    <scope>NUCLEOTIDE SEQUENCE [LARGE SCALE GENOMIC DNA]</scope>
    <source>
        <strain evidence="2">JCM 13501</strain>
    </source>
</reference>
<accession>A0ABQ2H3V8</accession>
<dbReference type="SUPFAM" id="SSF101898">
    <property type="entry name" value="NHL repeat"/>
    <property type="match status" value="1"/>
</dbReference>
<name>A0ABQ2H3V8_9PSED</name>
<proteinExistence type="predicted"/>
<dbReference type="InterPro" id="IPR011042">
    <property type="entry name" value="6-blade_b-propeller_TolB-like"/>
</dbReference>
<protein>
    <submittedName>
        <fullName evidence="1">Uncharacterized protein</fullName>
    </submittedName>
</protein>
<organism evidence="1 2">
    <name type="scientific">Pseudomonas asuensis</name>
    <dbReference type="NCBI Taxonomy" id="1825787"/>
    <lineage>
        <taxon>Bacteria</taxon>
        <taxon>Pseudomonadati</taxon>
        <taxon>Pseudomonadota</taxon>
        <taxon>Gammaproteobacteria</taxon>
        <taxon>Pseudomonadales</taxon>
        <taxon>Pseudomonadaceae</taxon>
        <taxon>Pseudomonas</taxon>
    </lineage>
</organism>
<evidence type="ECO:0000313" key="2">
    <source>
        <dbReference type="Proteomes" id="UP000616499"/>
    </source>
</evidence>
<sequence>MWQNFYPVQPAEGWSYKVAYRDVPKAASLVPMQDGSLMVSQELRDGLGSIIRIHPDGRREKVVADLSKPDGMIPFRDGLVYSQEVDGAMVSFLKEGRILPLFKGNSVQGLWGEGDYLYAIEDRKGNGRLVRYHWDDRTLTVVRDNLNESESIMRCTDGRMLYTEKEKGIVRQLTEDRSDPIVLADLNQPTFLMCDERGIWVSEDSTHRARLLLIDYQGRRQTVLSFLKAPQSIVRTTKGSYLVAEGGRDRILELMPPLDVPTH</sequence>
<gene>
    <name evidence="1" type="ORF">GCM10009425_44480</name>
</gene>
<evidence type="ECO:0000313" key="1">
    <source>
        <dbReference type="EMBL" id="GGM29062.1"/>
    </source>
</evidence>
<dbReference type="Proteomes" id="UP000616499">
    <property type="component" value="Unassembled WGS sequence"/>
</dbReference>
<keyword evidence="2" id="KW-1185">Reference proteome</keyword>